<dbReference type="InterPro" id="IPR016202">
    <property type="entry name" value="DNase_I"/>
</dbReference>
<sequence>MAHSALIVPLASILMISGLQGFLVDDQDVIDNLRVGSFNVKWFDVAKSANQDVMRILSQIIQRYDVMLMIEIRDDHQQTAMNRLWTLVNQTAPFGLSLSGFLGRYPDFYTEQYGFFYRLSSVSLEGTYQYNDSLHNEFEREPYSASFRRLAPGSVGLPFIASHIQPKNARVEMAHMTEVVDAVKAHFSSANVVVMGDLNADCSYMSASDLATTPLRNSTVFTWLIPDSADTTMSTYTDCAYDRIIVTKGLRYSNAGVFYFDQAYNLTYNQASAVSDHYPVETVFLGQ</sequence>
<keyword evidence="7" id="KW-1185">Reference proteome</keyword>
<dbReference type="Proteomes" id="UP000694888">
    <property type="component" value="Unplaced"/>
</dbReference>
<dbReference type="PANTHER" id="PTHR11371">
    <property type="entry name" value="DEOXYRIBONUCLEASE"/>
    <property type="match status" value="1"/>
</dbReference>
<feature type="signal peptide" evidence="5">
    <location>
        <begin position="1"/>
        <end position="21"/>
    </location>
</feature>
<evidence type="ECO:0000256" key="2">
    <source>
        <dbReference type="ARBA" id="ARBA00022722"/>
    </source>
</evidence>
<evidence type="ECO:0000256" key="4">
    <source>
        <dbReference type="PIRNR" id="PIRNR000988"/>
    </source>
</evidence>
<dbReference type="InterPro" id="IPR005135">
    <property type="entry name" value="Endo/exonuclease/phosphatase"/>
</dbReference>
<evidence type="ECO:0000313" key="8">
    <source>
        <dbReference type="RefSeq" id="XP_005089870.1"/>
    </source>
</evidence>
<dbReference type="SUPFAM" id="SSF56219">
    <property type="entry name" value="DNase I-like"/>
    <property type="match status" value="1"/>
</dbReference>
<gene>
    <name evidence="8" type="primary">LOC101854543</name>
</gene>
<dbReference type="InterPro" id="IPR036691">
    <property type="entry name" value="Endo/exonu/phosph_ase_sf"/>
</dbReference>
<dbReference type="Gene3D" id="3.60.10.10">
    <property type="entry name" value="Endonuclease/exonuclease/phosphatase"/>
    <property type="match status" value="1"/>
</dbReference>
<dbReference type="PANTHER" id="PTHR11371:SF31">
    <property type="entry name" value="EXTRACELLULAR NUCLEASE"/>
    <property type="match status" value="1"/>
</dbReference>
<dbReference type="PIRSF" id="PIRSF000988">
    <property type="entry name" value="DNase_I_euk"/>
    <property type="match status" value="1"/>
</dbReference>
<dbReference type="RefSeq" id="XP_005089870.1">
    <property type="nucleotide sequence ID" value="XM_005089813.3"/>
</dbReference>
<accession>A0ABM0JBJ0</accession>
<keyword evidence="5" id="KW-0732">Signal</keyword>
<dbReference type="GeneID" id="101854543"/>
<keyword evidence="3 4" id="KW-0378">Hydrolase</keyword>
<organism evidence="7 8">
    <name type="scientific">Aplysia californica</name>
    <name type="common">California sea hare</name>
    <dbReference type="NCBI Taxonomy" id="6500"/>
    <lineage>
        <taxon>Eukaryota</taxon>
        <taxon>Metazoa</taxon>
        <taxon>Spiralia</taxon>
        <taxon>Lophotrochozoa</taxon>
        <taxon>Mollusca</taxon>
        <taxon>Gastropoda</taxon>
        <taxon>Heterobranchia</taxon>
        <taxon>Euthyneura</taxon>
        <taxon>Tectipleura</taxon>
        <taxon>Aplysiida</taxon>
        <taxon>Aplysioidea</taxon>
        <taxon>Aplysiidae</taxon>
        <taxon>Aplysia</taxon>
    </lineage>
</organism>
<dbReference type="SMART" id="SM00476">
    <property type="entry name" value="DNaseIc"/>
    <property type="match status" value="1"/>
</dbReference>
<dbReference type="PRINTS" id="PR00130">
    <property type="entry name" value="DNASEI"/>
</dbReference>
<evidence type="ECO:0000313" key="7">
    <source>
        <dbReference type="Proteomes" id="UP000694888"/>
    </source>
</evidence>
<evidence type="ECO:0000259" key="6">
    <source>
        <dbReference type="Pfam" id="PF03372"/>
    </source>
</evidence>
<evidence type="ECO:0000256" key="1">
    <source>
        <dbReference type="ARBA" id="ARBA00007359"/>
    </source>
</evidence>
<proteinExistence type="inferred from homology"/>
<evidence type="ECO:0000256" key="3">
    <source>
        <dbReference type="ARBA" id="ARBA00022801"/>
    </source>
</evidence>
<evidence type="ECO:0000256" key="5">
    <source>
        <dbReference type="SAM" id="SignalP"/>
    </source>
</evidence>
<keyword evidence="4" id="KW-0255">Endonuclease</keyword>
<keyword evidence="2 4" id="KW-0540">Nuclease</keyword>
<comment type="similarity">
    <text evidence="1 4">Belongs to the DNase I family.</text>
</comment>
<protein>
    <recommendedName>
        <fullName evidence="4">Deoxyribonuclease</fullName>
    </recommendedName>
</protein>
<reference evidence="8" key="1">
    <citation type="submission" date="2025-08" db="UniProtKB">
        <authorList>
            <consortium name="RefSeq"/>
        </authorList>
    </citation>
    <scope>IDENTIFICATION</scope>
</reference>
<feature type="chain" id="PRO_5046337888" description="Deoxyribonuclease" evidence="5">
    <location>
        <begin position="22"/>
        <end position="287"/>
    </location>
</feature>
<feature type="domain" description="Endonuclease/exonuclease/phosphatase" evidence="6">
    <location>
        <begin position="36"/>
        <end position="277"/>
    </location>
</feature>
<dbReference type="Pfam" id="PF03372">
    <property type="entry name" value="Exo_endo_phos"/>
    <property type="match status" value="1"/>
</dbReference>
<name>A0ABM0JBJ0_APLCA</name>